<evidence type="ECO:0000256" key="1">
    <source>
        <dbReference type="SAM" id="MobiDB-lite"/>
    </source>
</evidence>
<gene>
    <name evidence="2" type="ORF">BDZ94DRAFT_1061823</name>
</gene>
<comment type="caution">
    <text evidence="2">The sequence shown here is derived from an EMBL/GenBank/DDBJ whole genome shotgun (WGS) entry which is preliminary data.</text>
</comment>
<proteinExistence type="predicted"/>
<evidence type="ECO:0000313" key="3">
    <source>
        <dbReference type="Proteomes" id="UP000807353"/>
    </source>
</evidence>
<sequence>MHDDVWCSANPESEEARIMDEYANFYFSDEVTSYLNSMLGEIPYDQGLSPSEMDEFSHSYHQYSDVDMQSTQIADPVPSDFEPFINLISPALLEELEERPFLDLRVGDGTSDDTLLGAKRITSWNMKNSAEGMDPWEGLDMGGLSRNTTGTQELVSTRTKPNQPFDEHYIQNDHESIILEVPEHRSKSDTRYRGMSNLPFSPRMRPSTKRGESKRDCLLRKIREQAAEIKQLMSQLESIAPSPVTVHDTSVTYKARSRTQSAFYSYPGLSQAPTEADLPHNDLIIAVMGLSGSGKSSFINMALGTDPRMLTTCEAFSATQLCKRFAEESTPFIPNLLEPIFNNIVRSRKVWRSNLGMPGTIRGPTSLTPYSREVWIRLQNRSTGGERILNLALPALHLLNERRRRIQDSEIIWRSDRAQKKLSAIKLWNISTKDHDPRKNNPIMLMARAHFMFAPSTSVDSDGTIAENLDAIIEELWALITREERKVCSL</sequence>
<organism evidence="2 3">
    <name type="scientific">Collybia nuda</name>
    <dbReference type="NCBI Taxonomy" id="64659"/>
    <lineage>
        <taxon>Eukaryota</taxon>
        <taxon>Fungi</taxon>
        <taxon>Dikarya</taxon>
        <taxon>Basidiomycota</taxon>
        <taxon>Agaricomycotina</taxon>
        <taxon>Agaricomycetes</taxon>
        <taxon>Agaricomycetidae</taxon>
        <taxon>Agaricales</taxon>
        <taxon>Tricholomatineae</taxon>
        <taxon>Clitocybaceae</taxon>
        <taxon>Collybia</taxon>
    </lineage>
</organism>
<dbReference type="Gene3D" id="3.40.50.300">
    <property type="entry name" value="P-loop containing nucleotide triphosphate hydrolases"/>
    <property type="match status" value="1"/>
</dbReference>
<reference evidence="2" key="1">
    <citation type="submission" date="2020-11" db="EMBL/GenBank/DDBJ databases">
        <authorList>
            <consortium name="DOE Joint Genome Institute"/>
            <person name="Ahrendt S."/>
            <person name="Riley R."/>
            <person name="Andreopoulos W."/>
            <person name="Labutti K."/>
            <person name="Pangilinan J."/>
            <person name="Ruiz-Duenas F.J."/>
            <person name="Barrasa J.M."/>
            <person name="Sanchez-Garcia M."/>
            <person name="Camarero S."/>
            <person name="Miyauchi S."/>
            <person name="Serrano A."/>
            <person name="Linde D."/>
            <person name="Babiker R."/>
            <person name="Drula E."/>
            <person name="Ayuso-Fernandez I."/>
            <person name="Pacheco R."/>
            <person name="Padilla G."/>
            <person name="Ferreira P."/>
            <person name="Barriuso J."/>
            <person name="Kellner H."/>
            <person name="Castanera R."/>
            <person name="Alfaro M."/>
            <person name="Ramirez L."/>
            <person name="Pisabarro A.G."/>
            <person name="Kuo A."/>
            <person name="Tritt A."/>
            <person name="Lipzen A."/>
            <person name="He G."/>
            <person name="Yan M."/>
            <person name="Ng V."/>
            <person name="Cullen D."/>
            <person name="Martin F."/>
            <person name="Rosso M.-N."/>
            <person name="Henrissat B."/>
            <person name="Hibbett D."/>
            <person name="Martinez A.T."/>
            <person name="Grigoriev I.V."/>
        </authorList>
    </citation>
    <scope>NUCLEOTIDE SEQUENCE</scope>
    <source>
        <strain evidence="2">CBS 247.69</strain>
    </source>
</reference>
<dbReference type="Proteomes" id="UP000807353">
    <property type="component" value="Unassembled WGS sequence"/>
</dbReference>
<feature type="region of interest" description="Disordered" evidence="1">
    <location>
        <begin position="185"/>
        <end position="214"/>
    </location>
</feature>
<dbReference type="SUPFAM" id="SSF52540">
    <property type="entry name" value="P-loop containing nucleoside triphosphate hydrolases"/>
    <property type="match status" value="1"/>
</dbReference>
<dbReference type="AlphaFoldDB" id="A0A9P5XYJ0"/>
<evidence type="ECO:0008006" key="4">
    <source>
        <dbReference type="Google" id="ProtNLM"/>
    </source>
</evidence>
<dbReference type="InterPro" id="IPR027417">
    <property type="entry name" value="P-loop_NTPase"/>
</dbReference>
<name>A0A9P5XYJ0_9AGAR</name>
<keyword evidence="3" id="KW-1185">Reference proteome</keyword>
<dbReference type="EMBL" id="MU150324">
    <property type="protein sequence ID" value="KAF9459073.1"/>
    <property type="molecule type" value="Genomic_DNA"/>
</dbReference>
<accession>A0A9P5XYJ0</accession>
<evidence type="ECO:0000313" key="2">
    <source>
        <dbReference type="EMBL" id="KAF9459073.1"/>
    </source>
</evidence>
<protein>
    <recommendedName>
        <fullName evidence="4">G domain-containing protein</fullName>
    </recommendedName>
</protein>